<gene>
    <name evidence="1" type="ORF">SAMN04488512_12932</name>
</gene>
<accession>A0ABY0SY74</accession>
<evidence type="ECO:0000313" key="2">
    <source>
        <dbReference type="Proteomes" id="UP000198646"/>
    </source>
</evidence>
<name>A0ABY0SY74_9RHOB</name>
<reference evidence="1 2" key="1">
    <citation type="submission" date="2016-10" db="EMBL/GenBank/DDBJ databases">
        <authorList>
            <person name="Varghese N."/>
            <person name="Submissions S."/>
        </authorList>
    </citation>
    <scope>NUCLEOTIDE SEQUENCE [LARGE SCALE GENOMIC DNA]</scope>
    <source>
        <strain evidence="1 2">DSM 17584</strain>
    </source>
</reference>
<sequence>RSALNLYGIYSILKRTERTQYQPTGGPCNNATGYNQRSRGETLMGRWKVVIGPKLKARTFENQKTEAKIGVRVLNWMTGLGHPSFERTA</sequence>
<dbReference type="Proteomes" id="UP000198646">
    <property type="component" value="Unassembled WGS sequence"/>
</dbReference>
<proteinExistence type="predicted"/>
<keyword evidence="2" id="KW-1185">Reference proteome</keyword>
<feature type="non-terminal residue" evidence="1">
    <location>
        <position position="1"/>
    </location>
</feature>
<dbReference type="EMBL" id="FNJD01000029">
    <property type="protein sequence ID" value="SDP70745.1"/>
    <property type="molecule type" value="Genomic_DNA"/>
</dbReference>
<protein>
    <recommendedName>
        <fullName evidence="3">IS5/IS1182 family transposase</fullName>
    </recommendedName>
</protein>
<organism evidence="1 2">
    <name type="scientific">Sulfitobacter litoralis</name>
    <dbReference type="NCBI Taxonomy" id="335975"/>
    <lineage>
        <taxon>Bacteria</taxon>
        <taxon>Pseudomonadati</taxon>
        <taxon>Pseudomonadota</taxon>
        <taxon>Alphaproteobacteria</taxon>
        <taxon>Rhodobacterales</taxon>
        <taxon>Roseobacteraceae</taxon>
        <taxon>Sulfitobacter</taxon>
    </lineage>
</organism>
<comment type="caution">
    <text evidence="1">The sequence shown here is derived from an EMBL/GenBank/DDBJ whole genome shotgun (WGS) entry which is preliminary data.</text>
</comment>
<evidence type="ECO:0008006" key="3">
    <source>
        <dbReference type="Google" id="ProtNLM"/>
    </source>
</evidence>
<evidence type="ECO:0000313" key="1">
    <source>
        <dbReference type="EMBL" id="SDP70745.1"/>
    </source>
</evidence>